<dbReference type="SMART" id="SM00382">
    <property type="entry name" value="AAA"/>
    <property type="match status" value="1"/>
</dbReference>
<comment type="caution">
    <text evidence="4">The sequence shown here is derived from an EMBL/GenBank/DDBJ whole genome shotgun (WGS) entry which is preliminary data.</text>
</comment>
<evidence type="ECO:0000259" key="3">
    <source>
        <dbReference type="SMART" id="SM00382"/>
    </source>
</evidence>
<keyword evidence="1" id="KW-0547">Nucleotide-binding</keyword>
<evidence type="ECO:0000256" key="2">
    <source>
        <dbReference type="SAM" id="MobiDB-lite"/>
    </source>
</evidence>
<dbReference type="SUPFAM" id="SSF52540">
    <property type="entry name" value="P-loop containing nucleoside triphosphate hydrolases"/>
    <property type="match status" value="1"/>
</dbReference>
<dbReference type="InterPro" id="IPR003959">
    <property type="entry name" value="ATPase_AAA_core"/>
</dbReference>
<dbReference type="InterPro" id="IPR027417">
    <property type="entry name" value="P-loop_NTPase"/>
</dbReference>
<feature type="region of interest" description="Disordered" evidence="2">
    <location>
        <begin position="57"/>
        <end position="86"/>
    </location>
</feature>
<evidence type="ECO:0000256" key="1">
    <source>
        <dbReference type="RuleBase" id="RU003651"/>
    </source>
</evidence>
<name>A0AAE0KWG7_9CHLO</name>
<gene>
    <name evidence="4" type="ORF">CYMTET_28190</name>
</gene>
<dbReference type="Pfam" id="PF00004">
    <property type="entry name" value="AAA"/>
    <property type="match status" value="1"/>
</dbReference>
<protein>
    <recommendedName>
        <fullName evidence="3">AAA+ ATPase domain-containing protein</fullName>
    </recommendedName>
</protein>
<dbReference type="Proteomes" id="UP001190700">
    <property type="component" value="Unassembled WGS sequence"/>
</dbReference>
<feature type="domain" description="AAA+ ATPase" evidence="3">
    <location>
        <begin position="153"/>
        <end position="291"/>
    </location>
</feature>
<evidence type="ECO:0000313" key="5">
    <source>
        <dbReference type="Proteomes" id="UP001190700"/>
    </source>
</evidence>
<organism evidence="4 5">
    <name type="scientific">Cymbomonas tetramitiformis</name>
    <dbReference type="NCBI Taxonomy" id="36881"/>
    <lineage>
        <taxon>Eukaryota</taxon>
        <taxon>Viridiplantae</taxon>
        <taxon>Chlorophyta</taxon>
        <taxon>Pyramimonadophyceae</taxon>
        <taxon>Pyramimonadales</taxon>
        <taxon>Pyramimonadaceae</taxon>
        <taxon>Cymbomonas</taxon>
    </lineage>
</organism>
<dbReference type="PROSITE" id="PS00674">
    <property type="entry name" value="AAA"/>
    <property type="match status" value="1"/>
</dbReference>
<dbReference type="GO" id="GO:0016887">
    <property type="term" value="F:ATP hydrolysis activity"/>
    <property type="evidence" value="ECO:0007669"/>
    <property type="project" value="InterPro"/>
</dbReference>
<proteinExistence type="inferred from homology"/>
<keyword evidence="1" id="KW-0067">ATP-binding</keyword>
<dbReference type="Pfam" id="PF17862">
    <property type="entry name" value="AAA_lid_3"/>
    <property type="match status" value="1"/>
</dbReference>
<dbReference type="EMBL" id="LGRX02015822">
    <property type="protein sequence ID" value="KAK3262985.1"/>
    <property type="molecule type" value="Genomic_DNA"/>
</dbReference>
<dbReference type="AlphaFoldDB" id="A0AAE0KWG7"/>
<evidence type="ECO:0000313" key="4">
    <source>
        <dbReference type="EMBL" id="KAK3262985.1"/>
    </source>
</evidence>
<accession>A0AAE0KWG7</accession>
<dbReference type="InterPro" id="IPR041569">
    <property type="entry name" value="AAA_lid_3"/>
</dbReference>
<dbReference type="PANTHER" id="PTHR23077">
    <property type="entry name" value="AAA-FAMILY ATPASE"/>
    <property type="match status" value="1"/>
</dbReference>
<feature type="compositionally biased region" description="Low complexity" evidence="2">
    <location>
        <begin position="63"/>
        <end position="85"/>
    </location>
</feature>
<comment type="similarity">
    <text evidence="1">Belongs to the AAA ATPase family.</text>
</comment>
<sequence length="292" mass="30011">MPGPSARGSILKLHARGLTLAQGLDLDVIAAGCHGYTGADLGALCREAAMAAIMRNVPPPPSCSTTSVPGAREASSTPSTAPASAEGVQVKEADFARARACVGASVVRGVAADAGGTTWAEIAGLSDVKRRLRQAVEWPLHHAEAFQRIGVTPPRGVLLHGPPGCCKTTLARAAATAAKATLLPLSGAEMFSMYVGESEAMLRNLFQRARLAAPSIILLDEVDSLASRRSSQGSSGSPGGDAGERLLSTLLTEMDGLESAEGILVMGATNRPQAMDAALLRPGRFDLVRAPA</sequence>
<dbReference type="FunFam" id="3.40.50.300:FF:000661">
    <property type="entry name" value="calmodulin-interacting protein 111 isoform X1"/>
    <property type="match status" value="1"/>
</dbReference>
<dbReference type="InterPro" id="IPR003960">
    <property type="entry name" value="ATPase_AAA_CS"/>
</dbReference>
<dbReference type="Gene3D" id="1.10.8.60">
    <property type="match status" value="1"/>
</dbReference>
<dbReference type="InterPro" id="IPR003593">
    <property type="entry name" value="AAA+_ATPase"/>
</dbReference>
<dbReference type="PANTHER" id="PTHR23077:SF117">
    <property type="entry name" value="AAA+ ATPASE DOMAIN-CONTAINING PROTEIN"/>
    <property type="match status" value="1"/>
</dbReference>
<dbReference type="GO" id="GO:0005524">
    <property type="term" value="F:ATP binding"/>
    <property type="evidence" value="ECO:0007669"/>
    <property type="project" value="UniProtKB-KW"/>
</dbReference>
<keyword evidence="5" id="KW-1185">Reference proteome</keyword>
<dbReference type="InterPro" id="IPR050168">
    <property type="entry name" value="AAA_ATPase_domain"/>
</dbReference>
<reference evidence="4 5" key="1">
    <citation type="journal article" date="2015" name="Genome Biol. Evol.">
        <title>Comparative Genomics of a Bacterivorous Green Alga Reveals Evolutionary Causalities and Consequences of Phago-Mixotrophic Mode of Nutrition.</title>
        <authorList>
            <person name="Burns J.A."/>
            <person name="Paasch A."/>
            <person name="Narechania A."/>
            <person name="Kim E."/>
        </authorList>
    </citation>
    <scope>NUCLEOTIDE SEQUENCE [LARGE SCALE GENOMIC DNA]</scope>
    <source>
        <strain evidence="4 5">PLY_AMNH</strain>
    </source>
</reference>
<dbReference type="Gene3D" id="3.40.50.300">
    <property type="entry name" value="P-loop containing nucleotide triphosphate hydrolases"/>
    <property type="match status" value="1"/>
</dbReference>